<gene>
    <name evidence="4" type="ORF">AT03_09325</name>
</gene>
<evidence type="ECO:0000313" key="4">
    <source>
        <dbReference type="EMBL" id="AIU72569.1"/>
    </source>
</evidence>
<dbReference type="GO" id="GO:0030288">
    <property type="term" value="C:outer membrane-bounded periplasmic space"/>
    <property type="evidence" value="ECO:0007669"/>
    <property type="project" value="TreeGrafter"/>
</dbReference>
<dbReference type="InterPro" id="IPR000560">
    <property type="entry name" value="His_Pase_clade-2"/>
</dbReference>
<dbReference type="PANTHER" id="PTHR11567">
    <property type="entry name" value="ACID PHOSPHATASE-RELATED"/>
    <property type="match status" value="1"/>
</dbReference>
<reference evidence="4 5" key="1">
    <citation type="journal article" date="2014" name="Gut Pathog.">
        <title>Gene clusters of Hafnia alvei strain FB1 important in survival and pathogenesis: a draft genome perspective.</title>
        <authorList>
            <person name="Tan J.Y."/>
            <person name="Yin W.F."/>
            <person name="Chan K.G."/>
        </authorList>
    </citation>
    <scope>NUCLEOTIDE SEQUENCE [LARGE SCALE GENOMIC DNA]</scope>
    <source>
        <strain evidence="4 5">FB1</strain>
    </source>
</reference>
<feature type="signal peptide" evidence="3">
    <location>
        <begin position="1"/>
        <end position="33"/>
    </location>
</feature>
<keyword evidence="5" id="KW-1185">Reference proteome</keyword>
<dbReference type="KEGG" id="hav:AT03_09325"/>
<dbReference type="NCBIfam" id="NF007552">
    <property type="entry name" value="PRK10172.1"/>
    <property type="match status" value="1"/>
</dbReference>
<evidence type="ECO:0000256" key="1">
    <source>
        <dbReference type="ARBA" id="ARBA00005375"/>
    </source>
</evidence>
<dbReference type="PROSITE" id="PS00616">
    <property type="entry name" value="HIS_ACID_PHOSPHAT_1"/>
    <property type="match status" value="1"/>
</dbReference>
<protein>
    <submittedName>
        <fullName evidence="4">Phosphoanhydride phosphorylase</fullName>
    </submittedName>
</protein>
<dbReference type="PANTHER" id="PTHR11567:SF110">
    <property type="entry name" value="2-PHOSPHOXYLOSE PHOSPHATASE 1"/>
    <property type="match status" value="1"/>
</dbReference>
<dbReference type="InterPro" id="IPR033379">
    <property type="entry name" value="Acid_Pase_AS"/>
</dbReference>
<comment type="similarity">
    <text evidence="1">Belongs to the histidine acid phosphatase family.</text>
</comment>
<dbReference type="InterPro" id="IPR050645">
    <property type="entry name" value="Histidine_acid_phosphatase"/>
</dbReference>
<keyword evidence="3" id="KW-0732">Signal</keyword>
<evidence type="ECO:0000256" key="2">
    <source>
        <dbReference type="ARBA" id="ARBA00022801"/>
    </source>
</evidence>
<dbReference type="GO" id="GO:0050308">
    <property type="term" value="F:sugar-phosphatase activity"/>
    <property type="evidence" value="ECO:0007669"/>
    <property type="project" value="TreeGrafter"/>
</dbReference>
<dbReference type="PATRIC" id="fig|1453496.5.peg.1866"/>
<keyword evidence="2" id="KW-0378">Hydrolase</keyword>
<dbReference type="AlphaFoldDB" id="A0A097R1F7"/>
<dbReference type="Proteomes" id="UP000029986">
    <property type="component" value="Chromosome"/>
</dbReference>
<dbReference type="SUPFAM" id="SSF53254">
    <property type="entry name" value="Phosphoglycerate mutase-like"/>
    <property type="match status" value="1"/>
</dbReference>
<dbReference type="RefSeq" id="WP_025801759.1">
    <property type="nucleotide sequence ID" value="NZ_CP009706.1"/>
</dbReference>
<sequence>MTISLFAHSPTRLLKRMPLAFIAASMLTTASYASETEPSGYQLEKVVILSRHGVRAPTKMTQTMRDVTPNAWPEWPVKLGYITPRGEHLVSLMGGFYRQKFQQLGILSKDRCPTANDVYVWADVDQRTRKTGEAFLAGLAPECHLSIHHQQDLKQADPLFHPVKAGVCTMEKTQVQQAVEQQAGMPIAQLNQHYRPALALMSSVLNFPKSTYCQQHSADQTCDFAQAMPSKLSIKDDGNKVALDGAVGLSSTLAEIFLLEHAQGMPNAAWGKIHSEQDWNALLTLHNAQFDLMSRTPYIAKHNGTPLLQTIVSVINSQTSARDLPELSADNKILFLAGHDTNIANIAGMLGMSWTLPGQPDNTPPGGALVFERWSDNAGKKYVSVQMMYQTLAQLRNQTPLTLDKPAGSVALKIPGCDDQTAEGYCPLDTFTRLAKQNELVECQ</sequence>
<dbReference type="InterPro" id="IPR029033">
    <property type="entry name" value="His_PPase_superfam"/>
</dbReference>
<dbReference type="CDD" id="cd07061">
    <property type="entry name" value="HP_HAP_like"/>
    <property type="match status" value="1"/>
</dbReference>
<evidence type="ECO:0000313" key="5">
    <source>
        <dbReference type="Proteomes" id="UP000029986"/>
    </source>
</evidence>
<proteinExistence type="inferred from homology"/>
<accession>A0A097R1F7</accession>
<evidence type="ECO:0000256" key="3">
    <source>
        <dbReference type="SAM" id="SignalP"/>
    </source>
</evidence>
<dbReference type="HOGENOM" id="CLU_030561_3_0_6"/>
<dbReference type="OrthoDB" id="395886at2"/>
<dbReference type="Pfam" id="PF00328">
    <property type="entry name" value="His_Phos_2"/>
    <property type="match status" value="1"/>
</dbReference>
<organism evidence="4 5">
    <name type="scientific">Hafnia alvei FB1</name>
    <dbReference type="NCBI Taxonomy" id="1453496"/>
    <lineage>
        <taxon>Bacteria</taxon>
        <taxon>Pseudomonadati</taxon>
        <taxon>Pseudomonadota</taxon>
        <taxon>Gammaproteobacteria</taxon>
        <taxon>Enterobacterales</taxon>
        <taxon>Hafniaceae</taxon>
        <taxon>Hafnia</taxon>
    </lineage>
</organism>
<dbReference type="EMBL" id="CP009706">
    <property type="protein sequence ID" value="AIU72569.1"/>
    <property type="molecule type" value="Genomic_DNA"/>
</dbReference>
<dbReference type="Gene3D" id="3.40.50.1240">
    <property type="entry name" value="Phosphoglycerate mutase-like"/>
    <property type="match status" value="2"/>
</dbReference>
<name>A0A097R1F7_HAFAL</name>
<dbReference type="eggNOG" id="ENOG502Z7K9">
    <property type="taxonomic scope" value="Bacteria"/>
</dbReference>
<feature type="chain" id="PRO_5001937707" evidence="3">
    <location>
        <begin position="34"/>
        <end position="444"/>
    </location>
</feature>